<organism evidence="7 8">
    <name type="scientific">candidate division WOR-3 bacterium JGI_Cruoil_03_51_56</name>
    <dbReference type="NCBI Taxonomy" id="1973747"/>
    <lineage>
        <taxon>Bacteria</taxon>
        <taxon>Bacteria division WOR-3</taxon>
    </lineage>
</organism>
<dbReference type="SUPFAM" id="SSF55804">
    <property type="entry name" value="Phoshotransferase/anion transport protein"/>
    <property type="match status" value="1"/>
</dbReference>
<evidence type="ECO:0000256" key="1">
    <source>
        <dbReference type="ARBA" id="ARBA00004651"/>
    </source>
</evidence>
<keyword evidence="5" id="KW-0472">Membrane</keyword>
<dbReference type="InterPro" id="IPR002178">
    <property type="entry name" value="PTS_EIIA_type-2_dom"/>
</dbReference>
<evidence type="ECO:0000256" key="2">
    <source>
        <dbReference type="ARBA" id="ARBA00022475"/>
    </source>
</evidence>
<feature type="domain" description="PTS EIIA type-2" evidence="6">
    <location>
        <begin position="462"/>
        <end position="605"/>
    </location>
</feature>
<evidence type="ECO:0000313" key="7">
    <source>
        <dbReference type="EMBL" id="OYD14513.1"/>
    </source>
</evidence>
<name>A0A235BPU2_UNCW3</name>
<dbReference type="Gene3D" id="1.20.1740.10">
    <property type="entry name" value="Amino acid/polyamine transporter I"/>
    <property type="match status" value="1"/>
</dbReference>
<accession>A0A235BPU2</accession>
<dbReference type="Pfam" id="PF00359">
    <property type="entry name" value="PTS_EIIA_2"/>
    <property type="match status" value="1"/>
</dbReference>
<sequence length="611" mass="66062">MRLPKSLNLLDVFAIATGAMVSSGLFILPGLAYAKAGPAVVVSYLLAGLLACCGMLSIAELATAMPKAGGDYFFATRGLGPAVGTIAGLLSWFALSLKSVFALVGMGAFAVLVIGIDARLVAFVFCLVFLVLNLTGVKIAARVQVALVAGLLVLLVLYVLWALPAVRMSNFEPVAPKGLTPIVSTAGFVFVSFGGLLKVASVAEEIERPDRNIPMGMIVSLLVVAVAYALVILMTIGVLSPDRLSGSRTPISDGAASFMGSWGAVVMGVAAILAFVSTANAGMMAASRYLLALSRDELLPGPFGRINAKFKTPHIALVVTGLFMAAALVLELDLLIKAASTVLVLSYMLSILSVIIMRESHLQNYRPRFRAPFYPWLQIVGLLGLGLLLREMGGVVLLISIALIVAGFLVYWFYGRPRASHEYALLHVIERIASRELVTGALESELKEIIRERDDIVADRFDHVVEDCVVLDLKGELAVEKFSRLAADALAPRLDIERETLFKLLLARERETTTALNPNLAIPHVVIEGKHRFDILITRCRDGIFFSETAPSVKTVFVIVGTKDERNFHLRSLAAIAQIVHESDFAKRWIVARGEEALRDLVLLGRRMRNK</sequence>
<dbReference type="PROSITE" id="PS51094">
    <property type="entry name" value="PTS_EIIA_TYPE_2"/>
    <property type="match status" value="1"/>
</dbReference>
<keyword evidence="4" id="KW-1133">Transmembrane helix</keyword>
<keyword evidence="2" id="KW-1003">Cell membrane</keyword>
<dbReference type="AlphaFoldDB" id="A0A235BPU2"/>
<evidence type="ECO:0000256" key="4">
    <source>
        <dbReference type="ARBA" id="ARBA00022989"/>
    </source>
</evidence>
<dbReference type="InterPro" id="IPR016152">
    <property type="entry name" value="PTrfase/Anion_transptr"/>
</dbReference>
<keyword evidence="3" id="KW-0812">Transmembrane</keyword>
<dbReference type="PANTHER" id="PTHR42770:SF7">
    <property type="entry name" value="MEMBRANE PROTEIN"/>
    <property type="match status" value="1"/>
</dbReference>
<dbReference type="Pfam" id="PF13520">
    <property type="entry name" value="AA_permease_2"/>
    <property type="match status" value="1"/>
</dbReference>
<protein>
    <recommendedName>
        <fullName evidence="6">PTS EIIA type-2 domain-containing protein</fullName>
    </recommendedName>
</protein>
<evidence type="ECO:0000256" key="3">
    <source>
        <dbReference type="ARBA" id="ARBA00022692"/>
    </source>
</evidence>
<evidence type="ECO:0000256" key="5">
    <source>
        <dbReference type="ARBA" id="ARBA00023136"/>
    </source>
</evidence>
<dbReference type="GO" id="GO:0005886">
    <property type="term" value="C:plasma membrane"/>
    <property type="evidence" value="ECO:0007669"/>
    <property type="project" value="UniProtKB-SubCell"/>
</dbReference>
<dbReference type="EMBL" id="NOZP01000154">
    <property type="protein sequence ID" value="OYD14513.1"/>
    <property type="molecule type" value="Genomic_DNA"/>
</dbReference>
<dbReference type="PANTHER" id="PTHR42770">
    <property type="entry name" value="AMINO ACID TRANSPORTER-RELATED"/>
    <property type="match status" value="1"/>
</dbReference>
<reference evidence="7 8" key="1">
    <citation type="submission" date="2017-07" db="EMBL/GenBank/DDBJ databases">
        <title>Recovery of genomes from metagenomes via a dereplication, aggregation, and scoring strategy.</title>
        <authorList>
            <person name="Sieber C.M."/>
            <person name="Probst A.J."/>
            <person name="Sharrar A."/>
            <person name="Thomas B.C."/>
            <person name="Hess M."/>
            <person name="Tringe S.G."/>
            <person name="Banfield J.F."/>
        </authorList>
    </citation>
    <scope>NUCLEOTIDE SEQUENCE [LARGE SCALE GENOMIC DNA]</scope>
    <source>
        <strain evidence="7">JGI_Cruoil_03_51_56</strain>
    </source>
</reference>
<comment type="subcellular location">
    <subcellularLocation>
        <location evidence="1">Cell membrane</location>
        <topology evidence="1">Multi-pass membrane protein</topology>
    </subcellularLocation>
</comment>
<evidence type="ECO:0000259" key="6">
    <source>
        <dbReference type="PROSITE" id="PS51094"/>
    </source>
</evidence>
<dbReference type="Gene3D" id="3.40.930.10">
    <property type="entry name" value="Mannitol-specific EII, Chain A"/>
    <property type="match status" value="1"/>
</dbReference>
<gene>
    <name evidence="7" type="ORF">CH330_08505</name>
</gene>
<proteinExistence type="predicted"/>
<dbReference type="GO" id="GO:0022857">
    <property type="term" value="F:transmembrane transporter activity"/>
    <property type="evidence" value="ECO:0007669"/>
    <property type="project" value="InterPro"/>
</dbReference>
<dbReference type="InterPro" id="IPR002293">
    <property type="entry name" value="AA/rel_permease1"/>
</dbReference>
<evidence type="ECO:0000313" key="8">
    <source>
        <dbReference type="Proteomes" id="UP000215559"/>
    </source>
</evidence>
<comment type="caution">
    <text evidence="7">The sequence shown here is derived from an EMBL/GenBank/DDBJ whole genome shotgun (WGS) entry which is preliminary data.</text>
</comment>
<dbReference type="InterPro" id="IPR050367">
    <property type="entry name" value="APC_superfamily"/>
</dbReference>
<dbReference type="Proteomes" id="UP000215559">
    <property type="component" value="Unassembled WGS sequence"/>
</dbReference>